<dbReference type="Gene3D" id="3.10.20.30">
    <property type="match status" value="1"/>
</dbReference>
<dbReference type="InterPro" id="IPR003749">
    <property type="entry name" value="ThiS/MoaD-like"/>
</dbReference>
<dbReference type="InterPro" id="IPR010035">
    <property type="entry name" value="Thi_S"/>
</dbReference>
<evidence type="ECO:0000313" key="2">
    <source>
        <dbReference type="Proteomes" id="UP001156682"/>
    </source>
</evidence>
<dbReference type="RefSeq" id="WP_027850498.1">
    <property type="nucleotide sequence ID" value="NZ_BSOR01000039.1"/>
</dbReference>
<accession>A0ABQ5ZXL6</accession>
<sequence length="66" mass="7141">MQIRLNGQAYALAESASIVDLLEQLDLTGKRLAVEINEAIIPKSRHAETFLQANDQVEIVHAIGGG</sequence>
<dbReference type="CDD" id="cd00565">
    <property type="entry name" value="Ubl_ThiS"/>
    <property type="match status" value="1"/>
</dbReference>
<dbReference type="SUPFAM" id="SSF54285">
    <property type="entry name" value="MoaD/ThiS"/>
    <property type="match status" value="1"/>
</dbReference>
<dbReference type="Pfam" id="PF02597">
    <property type="entry name" value="ThiS"/>
    <property type="match status" value="1"/>
</dbReference>
<dbReference type="InterPro" id="IPR012675">
    <property type="entry name" value="Beta-grasp_dom_sf"/>
</dbReference>
<dbReference type="PANTHER" id="PTHR34472:SF1">
    <property type="entry name" value="SULFUR CARRIER PROTEIN THIS"/>
    <property type="match status" value="1"/>
</dbReference>
<organism evidence="1 2">
    <name type="scientific">Marinospirillum insulare</name>
    <dbReference type="NCBI Taxonomy" id="217169"/>
    <lineage>
        <taxon>Bacteria</taxon>
        <taxon>Pseudomonadati</taxon>
        <taxon>Pseudomonadota</taxon>
        <taxon>Gammaproteobacteria</taxon>
        <taxon>Oceanospirillales</taxon>
        <taxon>Oceanospirillaceae</taxon>
        <taxon>Marinospirillum</taxon>
    </lineage>
</organism>
<comment type="caution">
    <text evidence="1">The sequence shown here is derived from an EMBL/GenBank/DDBJ whole genome shotgun (WGS) entry which is preliminary data.</text>
</comment>
<dbReference type="InterPro" id="IPR016155">
    <property type="entry name" value="Mopterin_synth/thiamin_S_b"/>
</dbReference>
<dbReference type="Proteomes" id="UP001156682">
    <property type="component" value="Unassembled WGS sequence"/>
</dbReference>
<dbReference type="NCBIfam" id="TIGR01683">
    <property type="entry name" value="thiS"/>
    <property type="match status" value="1"/>
</dbReference>
<dbReference type="PANTHER" id="PTHR34472">
    <property type="entry name" value="SULFUR CARRIER PROTEIN THIS"/>
    <property type="match status" value="1"/>
</dbReference>
<protein>
    <submittedName>
        <fullName evidence="1">Sulfur carrier protein ThiS</fullName>
    </submittedName>
</protein>
<evidence type="ECO:0000313" key="1">
    <source>
        <dbReference type="EMBL" id="GLR64899.1"/>
    </source>
</evidence>
<gene>
    <name evidence="1" type="ORF">GCM10007878_23370</name>
</gene>
<proteinExistence type="predicted"/>
<reference evidence="2" key="1">
    <citation type="journal article" date="2019" name="Int. J. Syst. Evol. Microbiol.">
        <title>The Global Catalogue of Microorganisms (GCM) 10K type strain sequencing project: providing services to taxonomists for standard genome sequencing and annotation.</title>
        <authorList>
            <consortium name="The Broad Institute Genomics Platform"/>
            <consortium name="The Broad Institute Genome Sequencing Center for Infectious Disease"/>
            <person name="Wu L."/>
            <person name="Ma J."/>
        </authorList>
    </citation>
    <scope>NUCLEOTIDE SEQUENCE [LARGE SCALE GENOMIC DNA]</scope>
    <source>
        <strain evidence="2">NBRC 100033</strain>
    </source>
</reference>
<keyword evidence="2" id="KW-1185">Reference proteome</keyword>
<dbReference type="EMBL" id="BSOR01000039">
    <property type="protein sequence ID" value="GLR64899.1"/>
    <property type="molecule type" value="Genomic_DNA"/>
</dbReference>
<name>A0ABQ5ZXL6_9GAMM</name>